<keyword evidence="2" id="KW-0521">NADP</keyword>
<dbReference type="PANTHER" id="PTHR42748:SF7">
    <property type="entry name" value="NMRA LIKE REDOX SENSOR 1-RELATED"/>
    <property type="match status" value="1"/>
</dbReference>
<name>A0A5C3Q3R7_9AGAR</name>
<dbReference type="Gene3D" id="3.90.25.10">
    <property type="entry name" value="UDP-galactose 4-epimerase, domain 1"/>
    <property type="match status" value="1"/>
</dbReference>
<keyword evidence="6" id="KW-1185">Reference proteome</keyword>
<reference evidence="5 6" key="1">
    <citation type="journal article" date="2019" name="Nat. Ecol. Evol.">
        <title>Megaphylogeny resolves global patterns of mushroom evolution.</title>
        <authorList>
            <person name="Varga T."/>
            <person name="Krizsan K."/>
            <person name="Foldi C."/>
            <person name="Dima B."/>
            <person name="Sanchez-Garcia M."/>
            <person name="Sanchez-Ramirez S."/>
            <person name="Szollosi G.J."/>
            <person name="Szarkandi J.G."/>
            <person name="Papp V."/>
            <person name="Albert L."/>
            <person name="Andreopoulos W."/>
            <person name="Angelini C."/>
            <person name="Antonin V."/>
            <person name="Barry K.W."/>
            <person name="Bougher N.L."/>
            <person name="Buchanan P."/>
            <person name="Buyck B."/>
            <person name="Bense V."/>
            <person name="Catcheside P."/>
            <person name="Chovatia M."/>
            <person name="Cooper J."/>
            <person name="Damon W."/>
            <person name="Desjardin D."/>
            <person name="Finy P."/>
            <person name="Geml J."/>
            <person name="Haridas S."/>
            <person name="Hughes K."/>
            <person name="Justo A."/>
            <person name="Karasinski D."/>
            <person name="Kautmanova I."/>
            <person name="Kiss B."/>
            <person name="Kocsube S."/>
            <person name="Kotiranta H."/>
            <person name="LaButti K.M."/>
            <person name="Lechner B.E."/>
            <person name="Liimatainen K."/>
            <person name="Lipzen A."/>
            <person name="Lukacs Z."/>
            <person name="Mihaltcheva S."/>
            <person name="Morgado L.N."/>
            <person name="Niskanen T."/>
            <person name="Noordeloos M.E."/>
            <person name="Ohm R.A."/>
            <person name="Ortiz-Santana B."/>
            <person name="Ovrebo C."/>
            <person name="Racz N."/>
            <person name="Riley R."/>
            <person name="Savchenko A."/>
            <person name="Shiryaev A."/>
            <person name="Soop K."/>
            <person name="Spirin V."/>
            <person name="Szebenyi C."/>
            <person name="Tomsovsky M."/>
            <person name="Tulloss R.E."/>
            <person name="Uehling J."/>
            <person name="Grigoriev I.V."/>
            <person name="Vagvolgyi C."/>
            <person name="Papp T."/>
            <person name="Martin F.M."/>
            <person name="Miettinen O."/>
            <person name="Hibbett D.S."/>
            <person name="Nagy L.G."/>
        </authorList>
    </citation>
    <scope>NUCLEOTIDE SEQUENCE [LARGE SCALE GENOMIC DNA]</scope>
    <source>
        <strain evidence="5 6">CBS 309.79</strain>
    </source>
</reference>
<proteinExistence type="inferred from homology"/>
<feature type="compositionally biased region" description="Pro residues" evidence="3">
    <location>
        <begin position="7"/>
        <end position="16"/>
    </location>
</feature>
<feature type="region of interest" description="Disordered" evidence="3">
    <location>
        <begin position="1"/>
        <end position="34"/>
    </location>
</feature>
<comment type="similarity">
    <text evidence="1">Belongs to the NmrA-type oxidoreductase family.</text>
</comment>
<dbReference type="EMBL" id="ML178873">
    <property type="protein sequence ID" value="TFK95817.1"/>
    <property type="molecule type" value="Genomic_DNA"/>
</dbReference>
<dbReference type="InterPro" id="IPR051164">
    <property type="entry name" value="NmrA-like_oxidored"/>
</dbReference>
<organism evidence="5 6">
    <name type="scientific">Pterulicium gracile</name>
    <dbReference type="NCBI Taxonomy" id="1884261"/>
    <lineage>
        <taxon>Eukaryota</taxon>
        <taxon>Fungi</taxon>
        <taxon>Dikarya</taxon>
        <taxon>Basidiomycota</taxon>
        <taxon>Agaricomycotina</taxon>
        <taxon>Agaricomycetes</taxon>
        <taxon>Agaricomycetidae</taxon>
        <taxon>Agaricales</taxon>
        <taxon>Pleurotineae</taxon>
        <taxon>Pterulaceae</taxon>
        <taxon>Pterulicium</taxon>
    </lineage>
</organism>
<protein>
    <recommendedName>
        <fullName evidence="4">NmrA-like domain-containing protein</fullName>
    </recommendedName>
</protein>
<feature type="compositionally biased region" description="Low complexity" evidence="3">
    <location>
        <begin position="17"/>
        <end position="29"/>
    </location>
</feature>
<gene>
    <name evidence="5" type="ORF">BDV98DRAFT_516937</name>
</gene>
<dbReference type="InterPro" id="IPR036291">
    <property type="entry name" value="NAD(P)-bd_dom_sf"/>
</dbReference>
<dbReference type="Pfam" id="PF05368">
    <property type="entry name" value="NmrA"/>
    <property type="match status" value="1"/>
</dbReference>
<dbReference type="Gene3D" id="3.40.50.720">
    <property type="entry name" value="NAD(P)-binding Rossmann-like Domain"/>
    <property type="match status" value="1"/>
</dbReference>
<dbReference type="Proteomes" id="UP000305067">
    <property type="component" value="Unassembled WGS sequence"/>
</dbReference>
<evidence type="ECO:0000313" key="6">
    <source>
        <dbReference type="Proteomes" id="UP000305067"/>
    </source>
</evidence>
<evidence type="ECO:0000259" key="4">
    <source>
        <dbReference type="Pfam" id="PF05368"/>
    </source>
</evidence>
<dbReference type="InterPro" id="IPR008030">
    <property type="entry name" value="NmrA-like"/>
</dbReference>
<dbReference type="STRING" id="1884261.A0A5C3Q3R7"/>
<dbReference type="GO" id="GO:0005634">
    <property type="term" value="C:nucleus"/>
    <property type="evidence" value="ECO:0007669"/>
    <property type="project" value="TreeGrafter"/>
</dbReference>
<dbReference type="SUPFAM" id="SSF51735">
    <property type="entry name" value="NAD(P)-binding Rossmann-fold domains"/>
    <property type="match status" value="1"/>
</dbReference>
<feature type="domain" description="NmrA-like" evidence="4">
    <location>
        <begin position="51"/>
        <end position="263"/>
    </location>
</feature>
<accession>A0A5C3Q3R7</accession>
<dbReference type="OrthoDB" id="419598at2759"/>
<evidence type="ECO:0000313" key="5">
    <source>
        <dbReference type="EMBL" id="TFK95817.1"/>
    </source>
</evidence>
<dbReference type="AlphaFoldDB" id="A0A5C3Q3R7"/>
<evidence type="ECO:0000256" key="1">
    <source>
        <dbReference type="ARBA" id="ARBA00006328"/>
    </source>
</evidence>
<evidence type="ECO:0000256" key="3">
    <source>
        <dbReference type="SAM" id="MobiDB-lite"/>
    </source>
</evidence>
<sequence length="350" mass="38990">MPVRAPDSPPHPPQRPPQSSLRSPRPVSSHTVAQSRTLSIAPSFTEIKPRTLLVAGATGRKANLLINSVGSHEAFKSLRILSFSERGDASAQMMYAHVIKNPRSFFCVDSPDHKALRKALQDVDILFYNPPSGDRHWVATAIATISVAKEVGVGHFIFCSVLHPQLSKLIHHADKLQVEESLIESGLNYTLLQPGIPMQNVDVRSIVSTSQYTLPYPHTTLQSFIDIHDLALVVRKIILNPEPHNRATYQLVGQTCSHEDIARDIGVYSNKAEVECVRVDRRDFVGDGSTNEYEADVLDRVLLYYERRGVTGNSNVLRWLLGRSPTTFSVMLHRDYQVSDCSDAYIGMAE</sequence>
<evidence type="ECO:0000256" key="2">
    <source>
        <dbReference type="ARBA" id="ARBA00022857"/>
    </source>
</evidence>
<dbReference type="PANTHER" id="PTHR42748">
    <property type="entry name" value="NITROGEN METABOLITE REPRESSION PROTEIN NMRA FAMILY MEMBER"/>
    <property type="match status" value="1"/>
</dbReference>